<dbReference type="Pfam" id="PF22422">
    <property type="entry name" value="MGH1-like_GH"/>
    <property type="match status" value="1"/>
</dbReference>
<dbReference type="Gene3D" id="1.50.10.10">
    <property type="match status" value="1"/>
</dbReference>
<dbReference type="Proteomes" id="UP000198226">
    <property type="component" value="Chromosome I"/>
</dbReference>
<keyword evidence="2" id="KW-0378">Hydrolase</keyword>
<comment type="similarity">
    <text evidence="1">Belongs to the glycosyl hydrolase 63 family.</text>
</comment>
<dbReference type="InterPro" id="IPR004888">
    <property type="entry name" value="Glycoside_hydrolase_63"/>
</dbReference>
<evidence type="ECO:0000256" key="3">
    <source>
        <dbReference type="ARBA" id="ARBA00023295"/>
    </source>
</evidence>
<sequence length="580" mass="63618">MTVAPSGPEFSIQDIPFSYRGSWLNISPVVAEKTYADDLHLVSHQTGLHPVLRLAPDAGTTVVATATLLTWHRADARIEAAYQGPDTLRIRSRGLGLRIAAAAPTLTPFSGTYLYRDPVDGSAVFTSYETGRRYRVTVLSGALRAAGGVEALGPADRWLDLPADQPWEIAIEEYATARHPYAPGVPFDQLCRERRAEFAAFVEAVAPWRGVDTPAAELAAYVLWSATVDPAGFVTRPAVLMSKHWMDKVWSWDHCFNAIALAAGDPELAWHQFQLPFDHQDPAGALPDSITHSEVLYNYVKPPVHGWALGHLRRRLSTPPDRAALVETYHRLSRWTRFWLDARRAPGHALPHYQHGNDSGWDNATTFDDGRVLETADLAAFLVGQLRCLADLATELNEPADGWSAEADRVRAALLRELWDGGRFTARCPHTGRRRASRSLLDLMPVTLGTELPAPVTAALARGIETHLTRHGLATEPTDSADYLADGYWRGPIWAPATVLVEDGLRRAGYATIADDVSRRFLALCEKSGFAENFDAETGAGLRDRAYTWTASSYLILAAARQERAGSPVGGRGARTGPVR</sequence>
<dbReference type="GO" id="GO:0004573">
    <property type="term" value="F:Glc3Man9GlcNAc2 oligosaccharide glucosidase activity"/>
    <property type="evidence" value="ECO:0007669"/>
    <property type="project" value="InterPro"/>
</dbReference>
<keyword evidence="6" id="KW-1185">Reference proteome</keyword>
<dbReference type="EMBL" id="LT607752">
    <property type="protein sequence ID" value="SCG40078.1"/>
    <property type="molecule type" value="Genomic_DNA"/>
</dbReference>
<evidence type="ECO:0000256" key="2">
    <source>
        <dbReference type="ARBA" id="ARBA00022801"/>
    </source>
</evidence>
<dbReference type="PANTHER" id="PTHR10412">
    <property type="entry name" value="MANNOSYL-OLIGOSACCHARIDE GLUCOSIDASE"/>
    <property type="match status" value="1"/>
</dbReference>
<evidence type="ECO:0000313" key="6">
    <source>
        <dbReference type="Proteomes" id="UP000198226"/>
    </source>
</evidence>
<evidence type="ECO:0000259" key="4">
    <source>
        <dbReference type="Pfam" id="PF22422"/>
    </source>
</evidence>
<evidence type="ECO:0000313" key="5">
    <source>
        <dbReference type="EMBL" id="SCG40078.1"/>
    </source>
</evidence>
<dbReference type="SUPFAM" id="SSF48208">
    <property type="entry name" value="Six-hairpin glycosidases"/>
    <property type="match status" value="1"/>
</dbReference>
<dbReference type="InterPro" id="IPR054491">
    <property type="entry name" value="MGH1-like_GH"/>
</dbReference>
<dbReference type="GO" id="GO:0009311">
    <property type="term" value="P:oligosaccharide metabolic process"/>
    <property type="evidence" value="ECO:0007669"/>
    <property type="project" value="InterPro"/>
</dbReference>
<gene>
    <name evidence="5" type="ORF">GA0070623_0624</name>
</gene>
<dbReference type="AlphaFoldDB" id="A0A109IH02"/>
<protein>
    <submittedName>
        <fullName evidence="5">Trehalase</fullName>
    </submittedName>
</protein>
<dbReference type="OrthoDB" id="9781878at2"/>
<keyword evidence="3" id="KW-0326">Glycosidase</keyword>
<feature type="domain" description="Mannosylglycerate hydrolase MGH1-like glycoside hydrolase" evidence="4">
    <location>
        <begin position="248"/>
        <end position="550"/>
    </location>
</feature>
<dbReference type="RefSeq" id="WP_067313305.1">
    <property type="nucleotide sequence ID" value="NZ_LRMV01000154.1"/>
</dbReference>
<proteinExistence type="inferred from homology"/>
<reference evidence="6" key="1">
    <citation type="submission" date="2016-06" db="EMBL/GenBank/DDBJ databases">
        <authorList>
            <person name="Varghese N."/>
            <person name="Submissions Spin"/>
        </authorList>
    </citation>
    <scope>NUCLEOTIDE SEQUENCE [LARGE SCALE GENOMIC DNA]</scope>
    <source>
        <strain evidence="6">DSM 44983</strain>
    </source>
</reference>
<accession>A0A109IH02</accession>
<dbReference type="InterPro" id="IPR008928">
    <property type="entry name" value="6-hairpin_glycosidase_sf"/>
</dbReference>
<dbReference type="PANTHER" id="PTHR10412:SF11">
    <property type="entry name" value="MANNOSYL-OLIGOSACCHARIDE GLUCOSIDASE"/>
    <property type="match status" value="1"/>
</dbReference>
<evidence type="ECO:0000256" key="1">
    <source>
        <dbReference type="ARBA" id="ARBA00010833"/>
    </source>
</evidence>
<dbReference type="GO" id="GO:0006487">
    <property type="term" value="P:protein N-linked glycosylation"/>
    <property type="evidence" value="ECO:0007669"/>
    <property type="project" value="TreeGrafter"/>
</dbReference>
<dbReference type="InterPro" id="IPR012341">
    <property type="entry name" value="6hp_glycosidase-like_sf"/>
</dbReference>
<organism evidence="5 6">
    <name type="scientific">Micromonospora rifamycinica</name>
    <dbReference type="NCBI Taxonomy" id="291594"/>
    <lineage>
        <taxon>Bacteria</taxon>
        <taxon>Bacillati</taxon>
        <taxon>Actinomycetota</taxon>
        <taxon>Actinomycetes</taxon>
        <taxon>Micromonosporales</taxon>
        <taxon>Micromonosporaceae</taxon>
        <taxon>Micromonospora</taxon>
    </lineage>
</organism>
<name>A0A109IH02_9ACTN</name>